<dbReference type="Pfam" id="PF09835">
    <property type="entry name" value="DUF2062"/>
    <property type="match status" value="1"/>
</dbReference>
<comment type="caution">
    <text evidence="4">The sequence shown here is derived from an EMBL/GenBank/DDBJ whole genome shotgun (WGS) entry which is preliminary data.</text>
</comment>
<evidence type="ECO:0000313" key="5">
    <source>
        <dbReference type="Proteomes" id="UP001501126"/>
    </source>
</evidence>
<feature type="transmembrane region" description="Helical" evidence="1">
    <location>
        <begin position="225"/>
        <end position="247"/>
    </location>
</feature>
<dbReference type="CDD" id="cd04179">
    <property type="entry name" value="DPM_DPG-synthase_like"/>
    <property type="match status" value="1"/>
</dbReference>
<keyword evidence="1" id="KW-1133">Transmembrane helix</keyword>
<dbReference type="Gene3D" id="3.90.550.10">
    <property type="entry name" value="Spore Coat Polysaccharide Biosynthesis Protein SpsA, Chain A"/>
    <property type="match status" value="1"/>
</dbReference>
<name>A0ABN1MMF9_9FLAO</name>
<dbReference type="InterPro" id="IPR050256">
    <property type="entry name" value="Glycosyltransferase_2"/>
</dbReference>
<keyword evidence="5" id="KW-1185">Reference proteome</keyword>
<dbReference type="EMBL" id="BAAAFH010000003">
    <property type="protein sequence ID" value="GAA0874138.1"/>
    <property type="molecule type" value="Genomic_DNA"/>
</dbReference>
<dbReference type="RefSeq" id="WP_343784884.1">
    <property type="nucleotide sequence ID" value="NZ_BAAAFH010000003.1"/>
</dbReference>
<feature type="transmembrane region" description="Helical" evidence="1">
    <location>
        <begin position="357"/>
        <end position="380"/>
    </location>
</feature>
<gene>
    <name evidence="4" type="ORF">GCM10009118_05460</name>
</gene>
<dbReference type="SUPFAM" id="SSF53448">
    <property type="entry name" value="Nucleotide-diphospho-sugar transferases"/>
    <property type="match status" value="1"/>
</dbReference>
<dbReference type="InterPro" id="IPR029044">
    <property type="entry name" value="Nucleotide-diphossugar_trans"/>
</dbReference>
<feature type="transmembrane region" description="Helical" evidence="1">
    <location>
        <begin position="275"/>
        <end position="299"/>
    </location>
</feature>
<evidence type="ECO:0000256" key="1">
    <source>
        <dbReference type="SAM" id="Phobius"/>
    </source>
</evidence>
<keyword evidence="1" id="KW-0812">Transmembrane</keyword>
<organism evidence="4 5">
    <name type="scientific">Wandonia haliotis</name>
    <dbReference type="NCBI Taxonomy" id="574963"/>
    <lineage>
        <taxon>Bacteria</taxon>
        <taxon>Pseudomonadati</taxon>
        <taxon>Bacteroidota</taxon>
        <taxon>Flavobacteriia</taxon>
        <taxon>Flavobacteriales</taxon>
        <taxon>Crocinitomicaceae</taxon>
        <taxon>Wandonia</taxon>
    </lineage>
</organism>
<evidence type="ECO:0000313" key="4">
    <source>
        <dbReference type="EMBL" id="GAA0874138.1"/>
    </source>
</evidence>
<dbReference type="PANTHER" id="PTHR48090:SF7">
    <property type="entry name" value="RFBJ PROTEIN"/>
    <property type="match status" value="1"/>
</dbReference>
<feature type="domain" description="Glycosyltransferase 2-like" evidence="2">
    <location>
        <begin position="13"/>
        <end position="164"/>
    </location>
</feature>
<accession>A0ABN1MMF9</accession>
<dbReference type="Pfam" id="PF00535">
    <property type="entry name" value="Glycos_transf_2"/>
    <property type="match status" value="1"/>
</dbReference>
<protein>
    <submittedName>
        <fullName evidence="4">DUF2062 domain-containing protein</fullName>
    </submittedName>
</protein>
<dbReference type="InterPro" id="IPR001173">
    <property type="entry name" value="Glyco_trans_2-like"/>
</dbReference>
<reference evidence="4 5" key="1">
    <citation type="journal article" date="2019" name="Int. J. Syst. Evol. Microbiol.">
        <title>The Global Catalogue of Microorganisms (GCM) 10K type strain sequencing project: providing services to taxonomists for standard genome sequencing and annotation.</title>
        <authorList>
            <consortium name="The Broad Institute Genomics Platform"/>
            <consortium name="The Broad Institute Genome Sequencing Center for Infectious Disease"/>
            <person name="Wu L."/>
            <person name="Ma J."/>
        </authorList>
    </citation>
    <scope>NUCLEOTIDE SEQUENCE [LARGE SCALE GENOMIC DNA]</scope>
    <source>
        <strain evidence="4 5">JCM 16083</strain>
    </source>
</reference>
<keyword evidence="1" id="KW-0472">Membrane</keyword>
<dbReference type="Proteomes" id="UP001501126">
    <property type="component" value="Unassembled WGS sequence"/>
</dbReference>
<dbReference type="InterPro" id="IPR018639">
    <property type="entry name" value="DUF2062"/>
</dbReference>
<feature type="domain" description="DUF2062" evidence="3">
    <location>
        <begin position="251"/>
        <end position="386"/>
    </location>
</feature>
<evidence type="ECO:0000259" key="2">
    <source>
        <dbReference type="Pfam" id="PF00535"/>
    </source>
</evidence>
<evidence type="ECO:0000259" key="3">
    <source>
        <dbReference type="Pfam" id="PF09835"/>
    </source>
</evidence>
<sequence length="386" mass="43855">MNYSQELKELNCCILIPTYNNEKTLKRVIEGVLDYGDDVIVINDGSTDATTEILESFGEAITVIQHTRNRGKGKALRTGFKFAIDAGFRYALTIDSDGQHYPDDIPVFVNILKENPDALVMGARNMNQEGVPQKSSFGNKFSNFWYWVETGIKLPDTQTGFRVYPLKRLRYIPLWTTKFELEIEVIVKLAWLGAKVVTVPVRVKYDPEERVTHFRPFRDFTRISILNTFLVLFALIFRPLMIIRQLFSKEFWKKLINEIVKSEESSIRKASAVGIGLFMGIFPAWGFQMAIALVIAIALKLNKFIVLTASNISIPPMIPFIIYGSYLMGGIFVDHPADFFFSDGITVEDIYINFKQYLIGAVTLATVAGIAGFIITYPVLRILRKK</sequence>
<feature type="transmembrane region" description="Helical" evidence="1">
    <location>
        <begin position="320"/>
        <end position="337"/>
    </location>
</feature>
<proteinExistence type="predicted"/>
<dbReference type="PANTHER" id="PTHR48090">
    <property type="entry name" value="UNDECAPRENYL-PHOSPHATE 4-DEOXY-4-FORMAMIDO-L-ARABINOSE TRANSFERASE-RELATED"/>
    <property type="match status" value="1"/>
</dbReference>